<protein>
    <submittedName>
        <fullName evidence="1">Uncharacterized protein</fullName>
    </submittedName>
</protein>
<evidence type="ECO:0000313" key="2">
    <source>
        <dbReference type="Proteomes" id="UP000821845"/>
    </source>
</evidence>
<proteinExistence type="predicted"/>
<name>A0ACB7T448_HYAAI</name>
<accession>A0ACB7T448</accession>
<organism evidence="1 2">
    <name type="scientific">Hyalomma asiaticum</name>
    <name type="common">Tick</name>
    <dbReference type="NCBI Taxonomy" id="266040"/>
    <lineage>
        <taxon>Eukaryota</taxon>
        <taxon>Metazoa</taxon>
        <taxon>Ecdysozoa</taxon>
        <taxon>Arthropoda</taxon>
        <taxon>Chelicerata</taxon>
        <taxon>Arachnida</taxon>
        <taxon>Acari</taxon>
        <taxon>Parasitiformes</taxon>
        <taxon>Ixodida</taxon>
        <taxon>Ixodoidea</taxon>
        <taxon>Ixodidae</taxon>
        <taxon>Hyalomminae</taxon>
        <taxon>Hyalomma</taxon>
    </lineage>
</organism>
<dbReference type="EMBL" id="CM023491">
    <property type="protein sequence ID" value="KAH6940896.1"/>
    <property type="molecule type" value="Genomic_DNA"/>
</dbReference>
<gene>
    <name evidence="1" type="ORF">HPB50_010150</name>
</gene>
<dbReference type="Proteomes" id="UP000821845">
    <property type="component" value="Chromosome 11"/>
</dbReference>
<keyword evidence="2" id="KW-1185">Reference proteome</keyword>
<sequence length="99" mass="11082">MFDFRAGQPDDERRRRPSCRIPPSLGANKPPSFKGRSRLMPRDHNPHKFPIELALSTTLSQSPLVLWQMEQQGTCCHARSNSGTQVNSQKPAVKPSSKA</sequence>
<comment type="caution">
    <text evidence="1">The sequence shown here is derived from an EMBL/GenBank/DDBJ whole genome shotgun (WGS) entry which is preliminary data.</text>
</comment>
<evidence type="ECO:0000313" key="1">
    <source>
        <dbReference type="EMBL" id="KAH6940896.1"/>
    </source>
</evidence>
<reference evidence="1" key="1">
    <citation type="submission" date="2020-05" db="EMBL/GenBank/DDBJ databases">
        <title>Large-scale comparative analyses of tick genomes elucidate their genetic diversity and vector capacities.</title>
        <authorList>
            <person name="Jia N."/>
            <person name="Wang J."/>
            <person name="Shi W."/>
            <person name="Du L."/>
            <person name="Sun Y."/>
            <person name="Zhan W."/>
            <person name="Jiang J."/>
            <person name="Wang Q."/>
            <person name="Zhang B."/>
            <person name="Ji P."/>
            <person name="Sakyi L.B."/>
            <person name="Cui X."/>
            <person name="Yuan T."/>
            <person name="Jiang B."/>
            <person name="Yang W."/>
            <person name="Lam T.T.-Y."/>
            <person name="Chang Q."/>
            <person name="Ding S."/>
            <person name="Wang X."/>
            <person name="Zhu J."/>
            <person name="Ruan X."/>
            <person name="Zhao L."/>
            <person name="Wei J."/>
            <person name="Que T."/>
            <person name="Du C."/>
            <person name="Cheng J."/>
            <person name="Dai P."/>
            <person name="Han X."/>
            <person name="Huang E."/>
            <person name="Gao Y."/>
            <person name="Liu J."/>
            <person name="Shao H."/>
            <person name="Ye R."/>
            <person name="Li L."/>
            <person name="Wei W."/>
            <person name="Wang X."/>
            <person name="Wang C."/>
            <person name="Yang T."/>
            <person name="Huo Q."/>
            <person name="Li W."/>
            <person name="Guo W."/>
            <person name="Chen H."/>
            <person name="Zhou L."/>
            <person name="Ni X."/>
            <person name="Tian J."/>
            <person name="Zhou Y."/>
            <person name="Sheng Y."/>
            <person name="Liu T."/>
            <person name="Pan Y."/>
            <person name="Xia L."/>
            <person name="Li J."/>
            <person name="Zhao F."/>
            <person name="Cao W."/>
        </authorList>
    </citation>
    <scope>NUCLEOTIDE SEQUENCE</scope>
    <source>
        <strain evidence="1">Hyas-2018</strain>
    </source>
</reference>